<dbReference type="Proteomes" id="UP000694865">
    <property type="component" value="Unplaced"/>
</dbReference>
<protein>
    <submittedName>
        <fullName evidence="7">IgGFc-binding protein-like</fullName>
    </submittedName>
</protein>
<evidence type="ECO:0000313" key="7">
    <source>
        <dbReference type="RefSeq" id="XP_006816571.1"/>
    </source>
</evidence>
<organism evidence="6 7">
    <name type="scientific">Saccoglossus kowalevskii</name>
    <name type="common">Acorn worm</name>
    <dbReference type="NCBI Taxonomy" id="10224"/>
    <lineage>
        <taxon>Eukaryota</taxon>
        <taxon>Metazoa</taxon>
        <taxon>Hemichordata</taxon>
        <taxon>Enteropneusta</taxon>
        <taxon>Harrimaniidae</taxon>
        <taxon>Saccoglossus</taxon>
    </lineage>
</organism>
<name>A0ABM0M980_SACKO</name>
<evidence type="ECO:0000259" key="5">
    <source>
        <dbReference type="PROSITE" id="PS51233"/>
    </source>
</evidence>
<keyword evidence="6" id="KW-1185">Reference proteome</keyword>
<dbReference type="GeneID" id="102809870"/>
<dbReference type="InterPro" id="IPR001846">
    <property type="entry name" value="VWF_type-D"/>
</dbReference>
<dbReference type="PANTHER" id="PTHR46698:SF7">
    <property type="entry name" value="VWFD DOMAIN-CONTAINING PROTEIN"/>
    <property type="match status" value="1"/>
</dbReference>
<dbReference type="RefSeq" id="XP_006816571.1">
    <property type="nucleotide sequence ID" value="XM_006816508.1"/>
</dbReference>
<evidence type="ECO:0000256" key="1">
    <source>
        <dbReference type="ARBA" id="ARBA00004613"/>
    </source>
</evidence>
<gene>
    <name evidence="7" type="primary">LOC102809870</name>
</gene>
<feature type="signal peptide" evidence="4">
    <location>
        <begin position="1"/>
        <end position="20"/>
    </location>
</feature>
<proteinExistence type="predicted"/>
<keyword evidence="3 4" id="KW-0732">Signal</keyword>
<evidence type="ECO:0000256" key="2">
    <source>
        <dbReference type="ARBA" id="ARBA00022525"/>
    </source>
</evidence>
<reference evidence="7" key="1">
    <citation type="submission" date="2025-08" db="UniProtKB">
        <authorList>
            <consortium name="RefSeq"/>
        </authorList>
    </citation>
    <scope>IDENTIFICATION</scope>
    <source>
        <tissue evidence="7">Testes</tissue>
    </source>
</reference>
<dbReference type="SMART" id="SM00216">
    <property type="entry name" value="VWD"/>
    <property type="match status" value="1"/>
</dbReference>
<accession>A0ABM0M980</accession>
<dbReference type="PROSITE" id="PS51233">
    <property type="entry name" value="VWFD"/>
    <property type="match status" value="1"/>
</dbReference>
<evidence type="ECO:0000313" key="6">
    <source>
        <dbReference type="Proteomes" id="UP000694865"/>
    </source>
</evidence>
<evidence type="ECO:0000256" key="4">
    <source>
        <dbReference type="SAM" id="SignalP"/>
    </source>
</evidence>
<feature type="domain" description="VWFD" evidence="5">
    <location>
        <begin position="307"/>
        <end position="498"/>
    </location>
</feature>
<feature type="chain" id="PRO_5046608040" evidence="4">
    <location>
        <begin position="21"/>
        <end position="498"/>
    </location>
</feature>
<comment type="subcellular location">
    <subcellularLocation>
        <location evidence="1">Secreted</location>
    </subcellularLocation>
</comment>
<evidence type="ECO:0000256" key="3">
    <source>
        <dbReference type="ARBA" id="ARBA00022729"/>
    </source>
</evidence>
<dbReference type="PANTHER" id="PTHR46698">
    <property type="entry name" value="CROSSVEINLESS 2"/>
    <property type="match status" value="1"/>
</dbReference>
<dbReference type="InterPro" id="IPR052424">
    <property type="entry name" value="Kielin_Chordin-BMP_Reg"/>
</dbReference>
<keyword evidence="2" id="KW-0964">Secreted</keyword>
<sequence>MRVFVLGFITVSFHVCLVVSNTSWENVAHQRRIRQDNNSLTCHDAEGREGICRDNRVNGEGCFFKSRICQEYHRCNNHYRCFIPADPTKDEPCVTDGGICKAATDRCDGAYEDDLCDFPSKRKCCKPTCDLKCELIGGDCQPEGLACGGVINSTPGLCDGTGRVCCIDNKDDSACVNAGGECKDIVEVCSGWYDVGKCSGFYYRQCCRLPGDDTPCTNAGGVCRDSRTRPCHMGDYRPNLCSGPSYRQCCLKGCDTGSSGDSECREEGGCCRPLFCAGKEQSISATCPNDTIHPETSCVCCQAPTARPVVEQGDPIFNTLDKKEYRFDGECSYVLLRECSKPLEEPRFVVTSKHGVMENLKGNLITYVKGISIYLKNWPLSDLQIDLLEQRYVSINKNIPLNIREMVRWNDASIGVTIEQDGPNVKVDKEDEFTVWFNGNGRVNLEIVDSLSDRVCGLLGNGNGNPDDDFLKLTPDGLTLVDDVNEFGESWVVDGSCS</sequence>
<dbReference type="Pfam" id="PF00094">
    <property type="entry name" value="VWD"/>
    <property type="match status" value="1"/>
</dbReference>